<dbReference type="Proteomes" id="UP001631949">
    <property type="component" value="Unassembled WGS sequence"/>
</dbReference>
<protein>
    <recommendedName>
        <fullName evidence="4">ECF transporter S component</fullName>
    </recommendedName>
</protein>
<reference evidence="2 3" key="1">
    <citation type="journal article" date="2016" name="Int. J. Syst. Evol. Microbiol.">
        <title>Peptococcus simiae sp. nov., isolated from rhesus macaque faeces and emended description of the genus Peptococcus.</title>
        <authorList>
            <person name="Shkoporov A.N."/>
            <person name="Efimov B.A."/>
            <person name="Kondova I."/>
            <person name="Ouwerling B."/>
            <person name="Chaplin A.V."/>
            <person name="Shcherbakova V.A."/>
            <person name="Langermans J.A.M."/>
        </authorList>
    </citation>
    <scope>NUCLEOTIDE SEQUENCE [LARGE SCALE GENOMIC DNA]</scope>
    <source>
        <strain evidence="2 3">M108</strain>
    </source>
</reference>
<feature type="transmembrane region" description="Helical" evidence="1">
    <location>
        <begin position="38"/>
        <end position="63"/>
    </location>
</feature>
<keyword evidence="3" id="KW-1185">Reference proteome</keyword>
<evidence type="ECO:0008006" key="4">
    <source>
        <dbReference type="Google" id="ProtNLM"/>
    </source>
</evidence>
<organism evidence="2 3">
    <name type="scientific">Peptococcus simiae</name>
    <dbReference type="NCBI Taxonomy" id="1643805"/>
    <lineage>
        <taxon>Bacteria</taxon>
        <taxon>Bacillati</taxon>
        <taxon>Bacillota</taxon>
        <taxon>Clostridia</taxon>
        <taxon>Eubacteriales</taxon>
        <taxon>Peptococcaceae</taxon>
        <taxon>Peptococcus</taxon>
    </lineage>
</organism>
<feature type="transmembrane region" description="Helical" evidence="1">
    <location>
        <begin position="69"/>
        <end position="89"/>
    </location>
</feature>
<feature type="transmembrane region" description="Helical" evidence="1">
    <location>
        <begin position="101"/>
        <end position="121"/>
    </location>
</feature>
<keyword evidence="1" id="KW-0472">Membrane</keyword>
<evidence type="ECO:0000256" key="1">
    <source>
        <dbReference type="SAM" id="Phobius"/>
    </source>
</evidence>
<dbReference type="Gene3D" id="1.10.1760.20">
    <property type="match status" value="1"/>
</dbReference>
<name>A0ABW9GYB9_9FIRM</name>
<dbReference type="EMBL" id="JBJUVG010000004">
    <property type="protein sequence ID" value="MFM9413614.1"/>
    <property type="molecule type" value="Genomic_DNA"/>
</dbReference>
<feature type="transmembrane region" description="Helical" evidence="1">
    <location>
        <begin position="6"/>
        <end position="26"/>
    </location>
</feature>
<proteinExistence type="predicted"/>
<keyword evidence="1" id="KW-1133">Transmembrane helix</keyword>
<accession>A0ABW9GYB9</accession>
<keyword evidence="1" id="KW-0812">Transmembrane</keyword>
<evidence type="ECO:0000313" key="3">
    <source>
        <dbReference type="Proteomes" id="UP001631949"/>
    </source>
</evidence>
<gene>
    <name evidence="2" type="ORF">ACKQTC_04460</name>
</gene>
<evidence type="ECO:0000313" key="2">
    <source>
        <dbReference type="EMBL" id="MFM9413614.1"/>
    </source>
</evidence>
<dbReference type="RefSeq" id="WP_408977230.1">
    <property type="nucleotide sequence ID" value="NZ_JBJUVG010000004.1"/>
</dbReference>
<sequence>MRRQSYTYPLALTAICVGVNLALCFVNTQLKLPIYIDTVGTMTVAALLGAPWAVACAVLSAIANTSMDAFALPFLPQSMTTALLATLVFRHPRIKKLAAPVKGLIVGVPAAIIGALIAAYIFGGVTSAGSSYILQFMTHVMGMPLVASAFIVQLVTDYIDKTLIIIFVGLVIRRIPGYILERLQ</sequence>
<comment type="caution">
    <text evidence="2">The sequence shown here is derived from an EMBL/GenBank/DDBJ whole genome shotgun (WGS) entry which is preliminary data.</text>
</comment>